<protein>
    <submittedName>
        <fullName evidence="1">Uncharacterized protein</fullName>
    </submittedName>
</protein>
<organism evidence="1 2">
    <name type="scientific">Atopostipes suicloacalis DSM 15692</name>
    <dbReference type="NCBI Taxonomy" id="1121025"/>
    <lineage>
        <taxon>Bacteria</taxon>
        <taxon>Bacillati</taxon>
        <taxon>Bacillota</taxon>
        <taxon>Bacilli</taxon>
        <taxon>Lactobacillales</taxon>
        <taxon>Carnobacteriaceae</taxon>
        <taxon>Atopostipes</taxon>
    </lineage>
</organism>
<dbReference type="AlphaFoldDB" id="A0A1M4VW04"/>
<dbReference type="Proteomes" id="UP000184128">
    <property type="component" value="Unassembled WGS sequence"/>
</dbReference>
<evidence type="ECO:0000313" key="2">
    <source>
        <dbReference type="Proteomes" id="UP000184128"/>
    </source>
</evidence>
<dbReference type="OrthoDB" id="2167737at2"/>
<accession>A0A1M4VW04</accession>
<keyword evidence="2" id="KW-1185">Reference proteome</keyword>
<name>A0A1M4VW04_9LACT</name>
<sequence>MERVTESTSNLFMNFLDNYQTVRNRPHFKVYPQMPVNQIKQFVKQATDRNLDIAIQLNPSPFSDNPSEIFGKISISPHSGHIILSPKDGNTYHLIQQAHIRHIRII</sequence>
<dbReference type="RefSeq" id="WP_073297319.1">
    <property type="nucleotide sequence ID" value="NZ_FQUF01000013.1"/>
</dbReference>
<evidence type="ECO:0000313" key="1">
    <source>
        <dbReference type="EMBL" id="SHE73100.1"/>
    </source>
</evidence>
<proteinExistence type="predicted"/>
<gene>
    <name evidence="1" type="ORF">SAMN02745249_01023</name>
</gene>
<dbReference type="EMBL" id="FQUF01000013">
    <property type="protein sequence ID" value="SHE73100.1"/>
    <property type="molecule type" value="Genomic_DNA"/>
</dbReference>
<reference evidence="1 2" key="1">
    <citation type="submission" date="2016-11" db="EMBL/GenBank/DDBJ databases">
        <authorList>
            <person name="Jaros S."/>
            <person name="Januszkiewicz K."/>
            <person name="Wedrychowicz H."/>
        </authorList>
    </citation>
    <scope>NUCLEOTIDE SEQUENCE [LARGE SCALE GENOMIC DNA]</scope>
    <source>
        <strain evidence="1 2">DSM 15692</strain>
    </source>
</reference>
<dbReference type="STRING" id="1121025.SAMN02745249_01023"/>